<dbReference type="AlphaFoldDB" id="A0A098ENK9"/>
<dbReference type="InterPro" id="IPR023214">
    <property type="entry name" value="HAD_sf"/>
</dbReference>
<dbReference type="GO" id="GO:0005829">
    <property type="term" value="C:cytosol"/>
    <property type="evidence" value="ECO:0007669"/>
    <property type="project" value="TreeGrafter"/>
</dbReference>
<dbReference type="GO" id="GO:0008967">
    <property type="term" value="F:phosphoglycolate phosphatase activity"/>
    <property type="evidence" value="ECO:0007669"/>
    <property type="project" value="TreeGrafter"/>
</dbReference>
<dbReference type="SFLD" id="SFLDS00003">
    <property type="entry name" value="Haloacid_Dehalogenase"/>
    <property type="match status" value="1"/>
</dbReference>
<dbReference type="InterPro" id="IPR023198">
    <property type="entry name" value="PGP-like_dom2"/>
</dbReference>
<accession>A0A098ENK9</accession>
<dbReference type="Gene3D" id="1.10.150.240">
    <property type="entry name" value="Putative phosphatase, domain 2"/>
    <property type="match status" value="1"/>
</dbReference>
<dbReference type="SFLD" id="SFLDG01129">
    <property type="entry name" value="C1.5:_HAD__Beta-PGM__Phosphata"/>
    <property type="match status" value="1"/>
</dbReference>
<dbReference type="PANTHER" id="PTHR43434:SF1">
    <property type="entry name" value="PHOSPHOGLYCOLATE PHOSPHATASE"/>
    <property type="match status" value="1"/>
</dbReference>
<gene>
    <name evidence="1" type="ORF">BN1080_02381</name>
</gene>
<dbReference type="GO" id="GO:0006281">
    <property type="term" value="P:DNA repair"/>
    <property type="evidence" value="ECO:0007669"/>
    <property type="project" value="TreeGrafter"/>
</dbReference>
<dbReference type="Proteomes" id="UP000043699">
    <property type="component" value="Unassembled WGS sequence"/>
</dbReference>
<proteinExistence type="predicted"/>
<dbReference type="SUPFAM" id="SSF56784">
    <property type="entry name" value="HAD-like"/>
    <property type="match status" value="1"/>
</dbReference>
<dbReference type="STRING" id="1499687.BN1080_02381"/>
<dbReference type="InterPro" id="IPR036412">
    <property type="entry name" value="HAD-like_sf"/>
</dbReference>
<reference evidence="1 2" key="1">
    <citation type="submission" date="2014-09" db="EMBL/GenBank/DDBJ databases">
        <authorList>
            <person name="Urmite Genomes Urmite Genomes"/>
        </authorList>
    </citation>
    <scope>NUCLEOTIDE SEQUENCE [LARGE SCALE GENOMIC DNA]</scope>
    <source>
        <strain evidence="1 2">ES2</strain>
    </source>
</reference>
<organism evidence="1 2">
    <name type="scientific">Planococcus massiliensis</name>
    <dbReference type="NCBI Taxonomy" id="1499687"/>
    <lineage>
        <taxon>Bacteria</taxon>
        <taxon>Bacillati</taxon>
        <taxon>Bacillota</taxon>
        <taxon>Bacilli</taxon>
        <taxon>Bacillales</taxon>
        <taxon>Caryophanaceae</taxon>
        <taxon>Planococcus</taxon>
    </lineage>
</organism>
<dbReference type="PANTHER" id="PTHR43434">
    <property type="entry name" value="PHOSPHOGLYCOLATE PHOSPHATASE"/>
    <property type="match status" value="1"/>
</dbReference>
<evidence type="ECO:0000313" key="1">
    <source>
        <dbReference type="EMBL" id="CEG23405.1"/>
    </source>
</evidence>
<evidence type="ECO:0000313" key="2">
    <source>
        <dbReference type="Proteomes" id="UP000043699"/>
    </source>
</evidence>
<keyword evidence="2" id="KW-1185">Reference proteome</keyword>
<dbReference type="EMBL" id="CCXS01000001">
    <property type="protein sequence ID" value="CEG23405.1"/>
    <property type="molecule type" value="Genomic_DNA"/>
</dbReference>
<dbReference type="OrthoDB" id="9792518at2"/>
<dbReference type="Pfam" id="PF00702">
    <property type="entry name" value="Hydrolase"/>
    <property type="match status" value="1"/>
</dbReference>
<sequence>MKPAFIFDMDGTLFQTDRILEAALEDAFSQLRNSGLWHSPTPIEKYRAIMGVPLPKVWETLLPEHPQMVREETNAYFHARLIWNIQNGKGALYPNAEKLFGYLKDGGYPIFIASNGQNEYLKAIVDFYGLDQWVTETFSIEQIPTLDKRDLVKSIVEKHAILEGAVIGDRLSDIQAAKANGLTAIGCRFDFAQESELREAHFIVEDLQEIKGILPEIRKNIL</sequence>
<name>A0A098ENK9_9BACL</name>
<dbReference type="Gene3D" id="3.40.50.1000">
    <property type="entry name" value="HAD superfamily/HAD-like"/>
    <property type="match status" value="1"/>
</dbReference>
<protein>
    <submittedName>
        <fullName evidence="1">5'-nucleotidase</fullName>
    </submittedName>
</protein>
<dbReference type="InterPro" id="IPR050155">
    <property type="entry name" value="HAD-like_hydrolase_sf"/>
</dbReference>